<dbReference type="RefSeq" id="WP_036580652.1">
    <property type="nucleotide sequence ID" value="NZ_JPJI01000026.1"/>
</dbReference>
<comment type="caution">
    <text evidence="3">The sequence shown here is derived from an EMBL/GenBank/DDBJ whole genome shotgun (WGS) entry which is preliminary data.</text>
</comment>
<dbReference type="Proteomes" id="UP000028531">
    <property type="component" value="Unassembled WGS sequence"/>
</dbReference>
<feature type="signal peptide" evidence="2">
    <location>
        <begin position="1"/>
        <end position="21"/>
    </location>
</feature>
<keyword evidence="6" id="KW-1185">Reference proteome</keyword>
<dbReference type="AlphaFoldDB" id="A0A084JWS9"/>
<gene>
    <name evidence="3" type="ORF">IL45_04125</name>
    <name evidence="4" type="ORF">LY02_01028</name>
</gene>
<keyword evidence="2" id="KW-0732">Signal</keyword>
<feature type="region of interest" description="Disordered" evidence="1">
    <location>
        <begin position="188"/>
        <end position="247"/>
    </location>
</feature>
<evidence type="ECO:0000313" key="6">
    <source>
        <dbReference type="Proteomes" id="UP000239997"/>
    </source>
</evidence>
<evidence type="ECO:0000313" key="3">
    <source>
        <dbReference type="EMBL" id="KEZ93413.1"/>
    </source>
</evidence>
<evidence type="ECO:0000313" key="5">
    <source>
        <dbReference type="Proteomes" id="UP000028531"/>
    </source>
</evidence>
<reference evidence="4 6" key="2">
    <citation type="submission" date="2018-03" db="EMBL/GenBank/DDBJ databases">
        <title>Genomic Encyclopedia of Archaeal and Bacterial Type Strains, Phase II (KMG-II): from individual species to whole genera.</title>
        <authorList>
            <person name="Goeker M."/>
        </authorList>
    </citation>
    <scope>NUCLEOTIDE SEQUENCE [LARGE SCALE GENOMIC DNA]</scope>
    <source>
        <strain evidence="4 6">DSM 22727</strain>
    </source>
</reference>
<dbReference type="EMBL" id="PVNA01000002">
    <property type="protein sequence ID" value="PRX13999.1"/>
    <property type="molecule type" value="Genomic_DNA"/>
</dbReference>
<evidence type="ECO:0000256" key="1">
    <source>
        <dbReference type="SAM" id="MobiDB-lite"/>
    </source>
</evidence>
<feature type="compositionally biased region" description="Polar residues" evidence="1">
    <location>
        <begin position="90"/>
        <end position="107"/>
    </location>
</feature>
<sequence>MRFNGFLWLCIAAFTTYSALAMIQEPTDATRITDHHINYTIDQDSNYIFLNISTTHKETTLSILRHGLTVYFDETGNKERNVFVRYPYHNTPQRPNRSSRPQNNTDEAPSIDYQEIIANIPGEAEYAYYGDQQEFHKDLNAFDISMGYQMTGEEQDTLEYSIKIPKNRITQDDKLDLSKLTIGIFTNMPEKKKDRESPSDTGVSMRGGNQRGGGRGGSGGGRGNRGERPSSQKEPTRIDYWFNAGLE</sequence>
<reference evidence="3 5" key="1">
    <citation type="submission" date="2014-07" db="EMBL/GenBank/DDBJ databases">
        <title>Draft genome sequence of Nonlabens ulvanivorans, an ulvan degrading bacterium.</title>
        <authorList>
            <person name="Kopel M."/>
            <person name="Helbert W."/>
            <person name="Henrissat B."/>
            <person name="Doniger T."/>
            <person name="Banin E."/>
        </authorList>
    </citation>
    <scope>NUCLEOTIDE SEQUENCE [LARGE SCALE GENOMIC DNA]</scope>
    <source>
        <strain evidence="3 5">PLR</strain>
    </source>
</reference>
<feature type="chain" id="PRO_5001777646" evidence="2">
    <location>
        <begin position="22"/>
        <end position="247"/>
    </location>
</feature>
<feature type="compositionally biased region" description="Gly residues" evidence="1">
    <location>
        <begin position="209"/>
        <end position="223"/>
    </location>
</feature>
<feature type="compositionally biased region" description="Basic and acidic residues" evidence="1">
    <location>
        <begin position="189"/>
        <end position="198"/>
    </location>
</feature>
<proteinExistence type="predicted"/>
<protein>
    <submittedName>
        <fullName evidence="3">Uncharacterized protein</fullName>
    </submittedName>
</protein>
<dbReference type="Proteomes" id="UP000239997">
    <property type="component" value="Unassembled WGS sequence"/>
</dbReference>
<evidence type="ECO:0000313" key="4">
    <source>
        <dbReference type="EMBL" id="PRX13999.1"/>
    </source>
</evidence>
<organism evidence="3 5">
    <name type="scientific">Nonlabens ulvanivorans</name>
    <name type="common">Persicivirga ulvanivorans</name>
    <dbReference type="NCBI Taxonomy" id="906888"/>
    <lineage>
        <taxon>Bacteria</taxon>
        <taxon>Pseudomonadati</taxon>
        <taxon>Bacteroidota</taxon>
        <taxon>Flavobacteriia</taxon>
        <taxon>Flavobacteriales</taxon>
        <taxon>Flavobacteriaceae</taxon>
        <taxon>Nonlabens</taxon>
    </lineage>
</organism>
<dbReference type="EMBL" id="JPJI01000026">
    <property type="protein sequence ID" value="KEZ93413.1"/>
    <property type="molecule type" value="Genomic_DNA"/>
</dbReference>
<dbReference type="OrthoDB" id="1144986at2"/>
<feature type="region of interest" description="Disordered" evidence="1">
    <location>
        <begin position="88"/>
        <end position="109"/>
    </location>
</feature>
<accession>A0A084JWS9</accession>
<evidence type="ECO:0000256" key="2">
    <source>
        <dbReference type="SAM" id="SignalP"/>
    </source>
</evidence>
<feature type="compositionally biased region" description="Basic and acidic residues" evidence="1">
    <location>
        <begin position="224"/>
        <end position="237"/>
    </location>
</feature>
<name>A0A084JWS9_NONUL</name>